<sequence>MKAFDGNEAILSGDFGAHGAESVRSIAAATLAIEQAIFKVCADIGITTDAICWPALSDPLAGPSSPREILDIVTWMQEHFGLRIIALDAHAREFDSAGPSLSKIQHPVHKVFDYTQNKWVRMTPTMFKEARDDPEAWPGCVEVGLPIMRSLFRNHTGQEKCLSHKDGPRGAKLPPQNHPGQEQLAGCGCPVRTAALELWLSKTTHTGVSRGGAEEGMPPMKLNHLRAIEGGLFSLCGLTVEALLQPQRGRLEYTAAWALCELRALYAAEDVHAGAIDNLIKTFRDVMVVIKASDEAK</sequence>
<organism evidence="2 3">
    <name type="scientific">Asterophora parasitica</name>
    <dbReference type="NCBI Taxonomy" id="117018"/>
    <lineage>
        <taxon>Eukaryota</taxon>
        <taxon>Fungi</taxon>
        <taxon>Dikarya</taxon>
        <taxon>Basidiomycota</taxon>
        <taxon>Agaricomycotina</taxon>
        <taxon>Agaricomycetes</taxon>
        <taxon>Agaricomycetidae</taxon>
        <taxon>Agaricales</taxon>
        <taxon>Tricholomatineae</taxon>
        <taxon>Lyophyllaceae</taxon>
        <taxon>Asterophora</taxon>
    </lineage>
</organism>
<reference evidence="2" key="2">
    <citation type="submission" date="2021-10" db="EMBL/GenBank/DDBJ databases">
        <title>Phylogenomics reveals ancestral predisposition of the termite-cultivated fungus Termitomyces towards a domesticated lifestyle.</title>
        <authorList>
            <person name="Auxier B."/>
            <person name="Grum-Grzhimaylo A."/>
            <person name="Cardenas M.E."/>
            <person name="Lodge J.D."/>
            <person name="Laessoe T."/>
            <person name="Pedersen O."/>
            <person name="Smith M.E."/>
            <person name="Kuyper T.W."/>
            <person name="Franco-Molano E.A."/>
            <person name="Baroni T.J."/>
            <person name="Aanen D.K."/>
        </authorList>
    </citation>
    <scope>NUCLEOTIDE SEQUENCE</scope>
    <source>
        <strain evidence="2">AP01</strain>
        <tissue evidence="2">Mycelium</tissue>
    </source>
</reference>
<dbReference type="OrthoDB" id="3059115at2759"/>
<dbReference type="EMBL" id="JABCKV010002232">
    <property type="protein sequence ID" value="KAG5639327.1"/>
    <property type="molecule type" value="Genomic_DNA"/>
</dbReference>
<comment type="caution">
    <text evidence="2">The sequence shown here is derived from an EMBL/GenBank/DDBJ whole genome shotgun (WGS) entry which is preliminary data.</text>
</comment>
<dbReference type="Proteomes" id="UP000775547">
    <property type="component" value="Unassembled WGS sequence"/>
</dbReference>
<gene>
    <name evidence="2" type="ORF">DXG03_003779</name>
</gene>
<protein>
    <submittedName>
        <fullName evidence="2">Uncharacterized protein</fullName>
    </submittedName>
</protein>
<evidence type="ECO:0000313" key="2">
    <source>
        <dbReference type="EMBL" id="KAG5639327.1"/>
    </source>
</evidence>
<feature type="region of interest" description="Disordered" evidence="1">
    <location>
        <begin position="159"/>
        <end position="184"/>
    </location>
</feature>
<accession>A0A9P7G2H8</accession>
<evidence type="ECO:0000256" key="1">
    <source>
        <dbReference type="SAM" id="MobiDB-lite"/>
    </source>
</evidence>
<proteinExistence type="predicted"/>
<keyword evidence="3" id="KW-1185">Reference proteome</keyword>
<reference evidence="2" key="1">
    <citation type="submission" date="2020-07" db="EMBL/GenBank/DDBJ databases">
        <authorList>
            <person name="Nieuwenhuis M."/>
            <person name="Van De Peppel L.J.J."/>
        </authorList>
    </citation>
    <scope>NUCLEOTIDE SEQUENCE</scope>
    <source>
        <strain evidence="2">AP01</strain>
        <tissue evidence="2">Mycelium</tissue>
    </source>
</reference>
<feature type="compositionally biased region" description="Basic and acidic residues" evidence="1">
    <location>
        <begin position="159"/>
        <end position="169"/>
    </location>
</feature>
<name>A0A9P7G2H8_9AGAR</name>
<dbReference type="AlphaFoldDB" id="A0A9P7G2H8"/>
<evidence type="ECO:0000313" key="3">
    <source>
        <dbReference type="Proteomes" id="UP000775547"/>
    </source>
</evidence>